<protein>
    <submittedName>
        <fullName evidence="6">DoxX family protein</fullName>
    </submittedName>
</protein>
<evidence type="ECO:0000256" key="3">
    <source>
        <dbReference type="ARBA" id="ARBA00022989"/>
    </source>
</evidence>
<dbReference type="HOGENOM" id="CLU_126433_3_0_5"/>
<keyword evidence="3 5" id="KW-1133">Transmembrane helix</keyword>
<dbReference type="OrthoDB" id="7595779at2"/>
<reference evidence="6 7" key="1">
    <citation type="journal article" date="2011" name="J. Bacteriol.">
        <title>Complete genome sequence of the industrial strain Ketogulonicigenium vulgare WSH-001.</title>
        <authorList>
            <person name="Liu L."/>
            <person name="Li Y."/>
            <person name="Zhang J."/>
            <person name="Zhou Z."/>
            <person name="Liu J."/>
            <person name="Li X."/>
            <person name="Zhou J."/>
            <person name="Du G."/>
            <person name="Wang L."/>
            <person name="Chen J."/>
        </authorList>
    </citation>
    <scope>NUCLEOTIDE SEQUENCE [LARGE SCALE GENOMIC DNA]</scope>
    <source>
        <strain evidence="6 7">WSH-001</strain>
    </source>
</reference>
<feature type="transmembrane region" description="Helical" evidence="5">
    <location>
        <begin position="68"/>
        <end position="87"/>
    </location>
</feature>
<keyword evidence="4 5" id="KW-0472">Membrane</keyword>
<keyword evidence="7" id="KW-1185">Reference proteome</keyword>
<accession>F9Y4M8</accession>
<dbReference type="InterPro" id="IPR032808">
    <property type="entry name" value="DoxX"/>
</dbReference>
<dbReference type="EMBL" id="CP002018">
    <property type="protein sequence ID" value="AEM40585.1"/>
    <property type="molecule type" value="Genomic_DNA"/>
</dbReference>
<dbReference type="Pfam" id="PF13564">
    <property type="entry name" value="DoxX_2"/>
    <property type="match status" value="1"/>
</dbReference>
<proteinExistence type="predicted"/>
<comment type="subcellular location">
    <subcellularLocation>
        <location evidence="1">Membrane</location>
        <topology evidence="1">Multi-pass membrane protein</topology>
    </subcellularLocation>
</comment>
<sequence length="111" mass="12105">MRNIFWKSILAWLLAAFFFVGGIGNILASDAIQADYARWGYPFWFHYLTGTLELIAGALLISLRTRKLGSGLAAVVMCGAAATVLAHGEFTHAIAPLVVLSLSVFVWFTVE</sequence>
<dbReference type="AlphaFoldDB" id="F9Y4M8"/>
<feature type="transmembrane region" description="Helical" evidence="5">
    <location>
        <begin position="93"/>
        <end position="110"/>
    </location>
</feature>
<evidence type="ECO:0000313" key="7">
    <source>
        <dbReference type="Proteomes" id="UP000000692"/>
    </source>
</evidence>
<evidence type="ECO:0000256" key="2">
    <source>
        <dbReference type="ARBA" id="ARBA00022692"/>
    </source>
</evidence>
<evidence type="ECO:0000313" key="6">
    <source>
        <dbReference type="EMBL" id="AEM40585.1"/>
    </source>
</evidence>
<evidence type="ECO:0000256" key="1">
    <source>
        <dbReference type="ARBA" id="ARBA00004141"/>
    </source>
</evidence>
<name>F9Y4M8_KETVW</name>
<gene>
    <name evidence="6" type="ordered locus">KVU_0746</name>
</gene>
<keyword evidence="2 5" id="KW-0812">Transmembrane</keyword>
<dbReference type="GO" id="GO:0016020">
    <property type="term" value="C:membrane"/>
    <property type="evidence" value="ECO:0007669"/>
    <property type="project" value="UniProtKB-SubCell"/>
</dbReference>
<dbReference type="eggNOG" id="ENOG503330R">
    <property type="taxonomic scope" value="Bacteria"/>
</dbReference>
<evidence type="ECO:0000256" key="4">
    <source>
        <dbReference type="ARBA" id="ARBA00023136"/>
    </source>
</evidence>
<evidence type="ECO:0000256" key="5">
    <source>
        <dbReference type="SAM" id="Phobius"/>
    </source>
</evidence>
<dbReference type="Proteomes" id="UP000000692">
    <property type="component" value="Chromosome"/>
</dbReference>
<feature type="transmembrane region" description="Helical" evidence="5">
    <location>
        <begin position="44"/>
        <end position="61"/>
    </location>
</feature>
<dbReference type="KEGG" id="kvl:KVU_0746"/>
<organism evidence="6 7">
    <name type="scientific">Ketogulonicigenium vulgare (strain WSH-001)</name>
    <dbReference type="NCBI Taxonomy" id="759362"/>
    <lineage>
        <taxon>Bacteria</taxon>
        <taxon>Pseudomonadati</taxon>
        <taxon>Pseudomonadota</taxon>
        <taxon>Alphaproteobacteria</taxon>
        <taxon>Rhodobacterales</taxon>
        <taxon>Roseobacteraceae</taxon>
        <taxon>Ketogulonicigenium</taxon>
    </lineage>
</organism>